<evidence type="ECO:0000313" key="5">
    <source>
        <dbReference type="Proteomes" id="UP000509367"/>
    </source>
</evidence>
<gene>
    <name evidence="4" type="ORF">HTY61_06495</name>
</gene>
<name>A0A6N1VGK5_9HYPH</name>
<dbReference type="InterPro" id="IPR005631">
    <property type="entry name" value="SDH"/>
</dbReference>
<dbReference type="RefSeq" id="WP_175276023.1">
    <property type="nucleotide sequence ID" value="NZ_CP054836.1"/>
</dbReference>
<evidence type="ECO:0000313" key="4">
    <source>
        <dbReference type="EMBL" id="QKV18127.1"/>
    </source>
</evidence>
<accession>A0A6N1VGK5</accession>
<dbReference type="AlphaFoldDB" id="A0A6N1VGK5"/>
<dbReference type="SUPFAM" id="SSF109910">
    <property type="entry name" value="YgfY-like"/>
    <property type="match status" value="1"/>
</dbReference>
<evidence type="ECO:0000256" key="2">
    <source>
        <dbReference type="ARBA" id="ARBA00019418"/>
    </source>
</evidence>
<organism evidence="4 5">
    <name type="scientific">Oricola thermophila</name>
    <dbReference type="NCBI Taxonomy" id="2742145"/>
    <lineage>
        <taxon>Bacteria</taxon>
        <taxon>Pseudomonadati</taxon>
        <taxon>Pseudomonadota</taxon>
        <taxon>Alphaproteobacteria</taxon>
        <taxon>Hyphomicrobiales</taxon>
        <taxon>Ahrensiaceae</taxon>
        <taxon>Oricola</taxon>
    </lineage>
</organism>
<dbReference type="EMBL" id="CP054836">
    <property type="protein sequence ID" value="QKV18127.1"/>
    <property type="molecule type" value="Genomic_DNA"/>
</dbReference>
<dbReference type="InterPro" id="IPR036714">
    <property type="entry name" value="SDH_sf"/>
</dbReference>
<keyword evidence="3" id="KW-0143">Chaperone</keyword>
<dbReference type="PANTHER" id="PTHR12469:SF2">
    <property type="entry name" value="SUCCINATE DEHYDROGENASE ASSEMBLY FACTOR 2, MITOCHONDRIAL"/>
    <property type="match status" value="1"/>
</dbReference>
<evidence type="ECO:0000256" key="3">
    <source>
        <dbReference type="ARBA" id="ARBA00023186"/>
    </source>
</evidence>
<dbReference type="KEGG" id="orm:HTY61_06495"/>
<protein>
    <recommendedName>
        <fullName evidence="2">FAD assembly factor SdhE</fullName>
    </recommendedName>
</protein>
<dbReference type="Proteomes" id="UP000509367">
    <property type="component" value="Chromosome"/>
</dbReference>
<dbReference type="Gene3D" id="1.10.150.250">
    <property type="entry name" value="Flavinator of succinate dehydrogenase"/>
    <property type="match status" value="1"/>
</dbReference>
<dbReference type="PANTHER" id="PTHR12469">
    <property type="entry name" value="PROTEIN EMI5 HOMOLOG, MITOCHONDRIAL"/>
    <property type="match status" value="1"/>
</dbReference>
<sequence>MSPSQQDACNNLESRRRRARFRAWHRGMKEMDLLLGKYADAQVDSMTLEDLDSFEALLEILDRDLFKWFTGEGPVPAEQDTPLFRAICEFHGIGRK</sequence>
<dbReference type="Pfam" id="PF03937">
    <property type="entry name" value="Sdh5"/>
    <property type="match status" value="1"/>
</dbReference>
<dbReference type="GO" id="GO:0006099">
    <property type="term" value="P:tricarboxylic acid cycle"/>
    <property type="evidence" value="ECO:0007669"/>
    <property type="project" value="TreeGrafter"/>
</dbReference>
<comment type="similarity">
    <text evidence="1">Belongs to the SdhE FAD assembly factor family.</text>
</comment>
<reference evidence="4 5" key="1">
    <citation type="submission" date="2020-06" db="EMBL/GenBank/DDBJ databases">
        <title>Oricola thermophila sp. nov. isolated from a tidal sediments.</title>
        <authorList>
            <person name="Kwon K.K."/>
            <person name="Yang S.-H."/>
            <person name="Park M.-J."/>
        </authorList>
    </citation>
    <scope>NUCLEOTIDE SEQUENCE [LARGE SCALE GENOMIC DNA]</scope>
    <source>
        <strain evidence="4 5">MEBiC13590</strain>
    </source>
</reference>
<proteinExistence type="inferred from homology"/>
<keyword evidence="5" id="KW-1185">Reference proteome</keyword>
<evidence type="ECO:0000256" key="1">
    <source>
        <dbReference type="ARBA" id="ARBA00008571"/>
    </source>
</evidence>